<evidence type="ECO:0000256" key="10">
    <source>
        <dbReference type="ARBA" id="ARBA00047872"/>
    </source>
</evidence>
<dbReference type="EMBL" id="QJSX01000010">
    <property type="protein sequence ID" value="PYE53075.1"/>
    <property type="molecule type" value="Genomic_DNA"/>
</dbReference>
<evidence type="ECO:0000313" key="15">
    <source>
        <dbReference type="EMBL" id="PYE53075.1"/>
    </source>
</evidence>
<feature type="binding site" evidence="11">
    <location>
        <position position="240"/>
    </location>
    <ligand>
        <name>ATP</name>
        <dbReference type="ChEBI" id="CHEBI:30616"/>
    </ligand>
</feature>
<evidence type="ECO:0000256" key="5">
    <source>
        <dbReference type="ARBA" id="ARBA00022679"/>
    </source>
</evidence>
<dbReference type="UniPathway" id="UPA00050">
    <property type="reaction ID" value="UER00461"/>
</dbReference>
<dbReference type="GO" id="GO:0005829">
    <property type="term" value="C:cytosol"/>
    <property type="evidence" value="ECO:0007669"/>
    <property type="project" value="TreeGrafter"/>
</dbReference>
<evidence type="ECO:0000256" key="11">
    <source>
        <dbReference type="PIRSR" id="PIRSR000726-1"/>
    </source>
</evidence>
<comment type="pathway">
    <text evidence="1 13">Amino-acid biosynthesis; L-lysine biosynthesis via DAP pathway; (S)-tetrahydrodipicolinate from L-aspartate: step 1/4.</text>
</comment>
<dbReference type="NCBIfam" id="NF004938">
    <property type="entry name" value="PRK06291.1"/>
    <property type="match status" value="1"/>
</dbReference>
<dbReference type="Pfam" id="PF00696">
    <property type="entry name" value="AA_kinase"/>
    <property type="match status" value="1"/>
</dbReference>
<dbReference type="GO" id="GO:0009089">
    <property type="term" value="P:lysine biosynthetic process via diaminopimelate"/>
    <property type="evidence" value="ECO:0007669"/>
    <property type="project" value="UniProtKB-UniPathway"/>
</dbReference>
<evidence type="ECO:0000256" key="4">
    <source>
        <dbReference type="ARBA" id="ARBA00010122"/>
    </source>
</evidence>
<feature type="domain" description="ACT" evidence="14">
    <location>
        <begin position="401"/>
        <end position="468"/>
    </location>
</feature>
<evidence type="ECO:0000256" key="8">
    <source>
        <dbReference type="ARBA" id="ARBA00022840"/>
    </source>
</evidence>
<evidence type="ECO:0000256" key="6">
    <source>
        <dbReference type="ARBA" id="ARBA00022741"/>
    </source>
</evidence>
<dbReference type="UniPathway" id="UPA00034">
    <property type="reaction ID" value="UER00015"/>
</dbReference>
<keyword evidence="8 11" id="KW-0067">ATP-binding</keyword>
<comment type="caution">
    <text evidence="15">The sequence shown here is derived from an EMBL/GenBank/DDBJ whole genome shotgun (WGS) entry which is preliminary data.</text>
</comment>
<evidence type="ECO:0000256" key="2">
    <source>
        <dbReference type="ARBA" id="ARBA00004986"/>
    </source>
</evidence>
<dbReference type="SUPFAM" id="SSF55021">
    <property type="entry name" value="ACT-like"/>
    <property type="match status" value="2"/>
</dbReference>
<reference evidence="15 16" key="1">
    <citation type="submission" date="2018-06" db="EMBL/GenBank/DDBJ databases">
        <title>Genomic Encyclopedia of Type Strains, Phase IV (KMG-IV): sequencing the most valuable type-strain genomes for metagenomic binning, comparative biology and taxonomic classification.</title>
        <authorList>
            <person name="Goeker M."/>
        </authorList>
    </citation>
    <scope>NUCLEOTIDE SEQUENCE [LARGE SCALE GENOMIC DNA]</scope>
    <source>
        <strain evidence="15 16">DSM 18048</strain>
    </source>
</reference>
<evidence type="ECO:0000256" key="7">
    <source>
        <dbReference type="ARBA" id="ARBA00022777"/>
    </source>
</evidence>
<dbReference type="NCBIfam" id="TIGR00657">
    <property type="entry name" value="asp_kinases"/>
    <property type="match status" value="1"/>
</dbReference>
<dbReference type="InterPro" id="IPR001341">
    <property type="entry name" value="Asp_kinase"/>
</dbReference>
<dbReference type="InterPro" id="IPR002912">
    <property type="entry name" value="ACT_dom"/>
</dbReference>
<dbReference type="RefSeq" id="WP_110887290.1">
    <property type="nucleotide sequence ID" value="NZ_QJSX01000010.1"/>
</dbReference>
<keyword evidence="9" id="KW-0457">Lysine biosynthesis</keyword>
<dbReference type="OrthoDB" id="9799110at2"/>
<dbReference type="PANTHER" id="PTHR21499:SF3">
    <property type="entry name" value="ASPARTOKINASE"/>
    <property type="match status" value="1"/>
</dbReference>
<name>A0A318SKH2_9DEIO</name>
<comment type="pathway">
    <text evidence="3 13">Amino-acid biosynthesis; L-threonine biosynthesis; L-threonine from L-aspartate: step 1/5.</text>
</comment>
<evidence type="ECO:0000256" key="12">
    <source>
        <dbReference type="RuleBase" id="RU003448"/>
    </source>
</evidence>
<dbReference type="Gene3D" id="3.30.2130.10">
    <property type="entry name" value="VC0802-like"/>
    <property type="match status" value="1"/>
</dbReference>
<dbReference type="PROSITE" id="PS51671">
    <property type="entry name" value="ACT"/>
    <property type="match status" value="2"/>
</dbReference>
<organism evidence="15 16">
    <name type="scientific">Deinococcus yavapaiensis KR-236</name>
    <dbReference type="NCBI Taxonomy" id="694435"/>
    <lineage>
        <taxon>Bacteria</taxon>
        <taxon>Thermotogati</taxon>
        <taxon>Deinococcota</taxon>
        <taxon>Deinococci</taxon>
        <taxon>Deinococcales</taxon>
        <taxon>Deinococcaceae</taxon>
        <taxon>Deinococcus</taxon>
    </lineage>
</organism>
<proteinExistence type="inferred from homology"/>
<evidence type="ECO:0000256" key="3">
    <source>
        <dbReference type="ARBA" id="ARBA00005139"/>
    </source>
</evidence>
<keyword evidence="13" id="KW-0028">Amino-acid biosynthesis</keyword>
<feature type="domain" description="ACT" evidence="14">
    <location>
        <begin position="323"/>
        <end position="395"/>
    </location>
</feature>
<evidence type="ECO:0000256" key="13">
    <source>
        <dbReference type="RuleBase" id="RU004249"/>
    </source>
</evidence>
<dbReference type="InterPro" id="IPR054352">
    <property type="entry name" value="ACT_Aspartokinase"/>
</dbReference>
<protein>
    <recommendedName>
        <fullName evidence="12">Aspartokinase</fullName>
        <ecNumber evidence="12">2.7.2.4</ecNumber>
    </recommendedName>
</protein>
<dbReference type="Gene3D" id="3.40.1160.10">
    <property type="entry name" value="Acetylglutamate kinase-like"/>
    <property type="match status" value="1"/>
</dbReference>
<dbReference type="SUPFAM" id="SSF53633">
    <property type="entry name" value="Carbamate kinase-like"/>
    <property type="match status" value="1"/>
</dbReference>
<accession>A0A318SKH2</accession>
<dbReference type="EC" id="2.7.2.4" evidence="12"/>
<feature type="binding site" evidence="11">
    <location>
        <begin position="265"/>
        <end position="266"/>
    </location>
    <ligand>
        <name>ATP</name>
        <dbReference type="ChEBI" id="CHEBI:30616"/>
    </ligand>
</feature>
<dbReference type="UniPathway" id="UPA00051">
    <property type="reaction ID" value="UER00462"/>
</dbReference>
<dbReference type="PANTHER" id="PTHR21499">
    <property type="entry name" value="ASPARTATE KINASE"/>
    <property type="match status" value="1"/>
</dbReference>
<keyword evidence="7 12" id="KW-0418">Kinase</keyword>
<dbReference type="Proteomes" id="UP000248326">
    <property type="component" value="Unassembled WGS sequence"/>
</dbReference>
<dbReference type="InterPro" id="IPR001048">
    <property type="entry name" value="Asp/Glu/Uridylate_kinase"/>
</dbReference>
<dbReference type="AlphaFoldDB" id="A0A318SKH2"/>
<dbReference type="Gene3D" id="3.30.70.260">
    <property type="match status" value="1"/>
</dbReference>
<dbReference type="InterPro" id="IPR045865">
    <property type="entry name" value="ACT-like_dom_sf"/>
</dbReference>
<comment type="similarity">
    <text evidence="4 12">Belongs to the aspartokinase family.</text>
</comment>
<dbReference type="GO" id="GO:0005524">
    <property type="term" value="F:ATP binding"/>
    <property type="evidence" value="ECO:0007669"/>
    <property type="project" value="UniProtKB-KW"/>
</dbReference>
<evidence type="ECO:0000256" key="9">
    <source>
        <dbReference type="ARBA" id="ARBA00023154"/>
    </source>
</evidence>
<evidence type="ECO:0000259" key="14">
    <source>
        <dbReference type="PROSITE" id="PS51671"/>
    </source>
</evidence>
<keyword evidence="5 12" id="KW-0808">Transferase</keyword>
<comment type="catalytic activity">
    <reaction evidence="10 12">
        <text>L-aspartate + ATP = 4-phospho-L-aspartate + ADP</text>
        <dbReference type="Rhea" id="RHEA:23776"/>
        <dbReference type="ChEBI" id="CHEBI:29991"/>
        <dbReference type="ChEBI" id="CHEBI:30616"/>
        <dbReference type="ChEBI" id="CHEBI:57535"/>
        <dbReference type="ChEBI" id="CHEBI:456216"/>
        <dbReference type="EC" id="2.7.2.4"/>
    </reaction>
</comment>
<feature type="binding site" evidence="11">
    <location>
        <position position="97"/>
    </location>
    <ligand>
        <name>substrate</name>
    </ligand>
</feature>
<dbReference type="FunFam" id="3.30.2130.10:FF:000001">
    <property type="entry name" value="Bifunctional aspartokinase/homoserine dehydrogenase"/>
    <property type="match status" value="1"/>
</dbReference>
<sequence length="468" mass="48064">MIVMKFGGTLMGGASAIARSASLVARTTAAGTKVAVAVSAMSGVTDTLLGVASRAEQGDLGGALADIASLRARHLEAASQLGAGATSDVARELRELTDTLQQTVTGVGLLRELSARSRDLIVSFGERLSAPLMALALEGIGVRAHHLSGGAAGLVTNRDFGNARPLPQAYSRLRERLGGLIGVGLTPVVSGFIGETPEGVVTTLGRGGTDYTATILGAALGAQEVWTWKDVDGVMSADPRSVPDARNLEHLSYAEVMELAYFGAKVLHPLAVTPLQDAEIPLRVKSAADPAFPGTLVTKDAKTDAAHPVKAVTAIRGLSVLTVGGAGMVGVPDVVSQIFEVLARENIPVQMISQGSSQANVSLVVGRTVAAHATRVLEEALQGSGLVKAYEVEENVAIVAVVGEGMRGQRGVAARLFSALASANVNLLMIAQGSSELNISLAIEEADVDAAVRAAHAAFELGKVPQEV</sequence>
<evidence type="ECO:0000256" key="1">
    <source>
        <dbReference type="ARBA" id="ARBA00004766"/>
    </source>
</evidence>
<dbReference type="GO" id="GO:0009088">
    <property type="term" value="P:threonine biosynthetic process"/>
    <property type="evidence" value="ECO:0007669"/>
    <property type="project" value="UniProtKB-UniPathway"/>
</dbReference>
<gene>
    <name evidence="15" type="ORF">DES52_11058</name>
</gene>
<dbReference type="GO" id="GO:0009090">
    <property type="term" value="P:homoserine biosynthetic process"/>
    <property type="evidence" value="ECO:0007669"/>
    <property type="project" value="TreeGrafter"/>
</dbReference>
<keyword evidence="6 11" id="KW-0547">Nucleotide-binding</keyword>
<dbReference type="InterPro" id="IPR036393">
    <property type="entry name" value="AceGlu_kinase-like_sf"/>
</dbReference>
<evidence type="ECO:0000313" key="16">
    <source>
        <dbReference type="Proteomes" id="UP000248326"/>
    </source>
</evidence>
<keyword evidence="16" id="KW-1185">Reference proteome</keyword>
<dbReference type="CDD" id="cd04892">
    <property type="entry name" value="ACT_AK-like_2"/>
    <property type="match status" value="1"/>
</dbReference>
<feature type="binding site" evidence="11">
    <location>
        <position position="126"/>
    </location>
    <ligand>
        <name>substrate</name>
    </ligand>
</feature>
<dbReference type="InterPro" id="IPR005260">
    <property type="entry name" value="Asp_kin_monofn"/>
</dbReference>
<comment type="pathway">
    <text evidence="2 13">Amino-acid biosynthesis; L-methionine biosynthesis via de novo pathway; L-homoserine from L-aspartate: step 1/3.</text>
</comment>
<dbReference type="GO" id="GO:0004072">
    <property type="term" value="F:aspartate kinase activity"/>
    <property type="evidence" value="ECO:0007669"/>
    <property type="project" value="UniProtKB-EC"/>
</dbReference>
<dbReference type="Pfam" id="PF22468">
    <property type="entry name" value="ACT_9"/>
    <property type="match status" value="2"/>
</dbReference>
<dbReference type="PIRSF" id="PIRSF000726">
    <property type="entry name" value="Asp_kin"/>
    <property type="match status" value="1"/>
</dbReference>